<feature type="DNA-binding region" description="H-T-H motif" evidence="5">
    <location>
        <begin position="63"/>
        <end position="82"/>
    </location>
</feature>
<evidence type="ECO:0000256" key="5">
    <source>
        <dbReference type="PROSITE-ProRule" id="PRU00335"/>
    </source>
</evidence>
<name>A0A1I3FQV5_9BURK</name>
<sequence length="234" mass="26077">MESEYNFLVTFSNHIAGVNCDVKQKIDISLKKQAKQGRSIATVAAIAEAATYILRREGPGGFTANKVCDRAGVNIASFYQYFPNKQALLFYVAQTAWERQLAKLSPILQQSGSDHPSKLREFIREFFRIEAAEADLRQALKTAAIDLKQTKEFKALIAEGAALTKAFIKDALEIADTEDLDFDVNFIVLLVTSFAERTTDERTSAVKLVRQADLLCNMLITYFGIRAGPQTLPE</sequence>
<dbReference type="PROSITE" id="PS50977">
    <property type="entry name" value="HTH_TETR_2"/>
    <property type="match status" value="1"/>
</dbReference>
<dbReference type="EMBL" id="FOQU01000002">
    <property type="protein sequence ID" value="SFI13600.1"/>
    <property type="molecule type" value="Genomic_DNA"/>
</dbReference>
<dbReference type="PANTHER" id="PTHR30055:SF201">
    <property type="entry name" value="TRANSCRIPTIONAL REGULATORY PROTEIN"/>
    <property type="match status" value="1"/>
</dbReference>
<evidence type="ECO:0000256" key="3">
    <source>
        <dbReference type="ARBA" id="ARBA00023125"/>
    </source>
</evidence>
<dbReference type="Pfam" id="PF00440">
    <property type="entry name" value="TetR_N"/>
    <property type="match status" value="1"/>
</dbReference>
<dbReference type="AlphaFoldDB" id="A0A1I3FQV5"/>
<dbReference type="PANTHER" id="PTHR30055">
    <property type="entry name" value="HTH-TYPE TRANSCRIPTIONAL REGULATOR RUTR"/>
    <property type="match status" value="1"/>
</dbReference>
<evidence type="ECO:0000256" key="1">
    <source>
        <dbReference type="ARBA" id="ARBA00022491"/>
    </source>
</evidence>
<protein>
    <submittedName>
        <fullName evidence="7">Transcriptional regulator, TetR family</fullName>
    </submittedName>
</protein>
<evidence type="ECO:0000256" key="2">
    <source>
        <dbReference type="ARBA" id="ARBA00023015"/>
    </source>
</evidence>
<keyword evidence="4" id="KW-0804">Transcription</keyword>
<gene>
    <name evidence="7" type="ORF">SAMN05192543_10272</name>
</gene>
<dbReference type="Gene3D" id="1.10.357.10">
    <property type="entry name" value="Tetracycline Repressor, domain 2"/>
    <property type="match status" value="1"/>
</dbReference>
<accession>A0A1I3FQV5</accession>
<proteinExistence type="predicted"/>
<reference evidence="7 8" key="1">
    <citation type="submission" date="2016-10" db="EMBL/GenBank/DDBJ databases">
        <authorList>
            <person name="de Groot N.N."/>
        </authorList>
    </citation>
    <scope>NUCLEOTIDE SEQUENCE [LARGE SCALE GENOMIC DNA]</scope>
    <source>
        <strain evidence="7 8">LMG 23650</strain>
    </source>
</reference>
<dbReference type="PRINTS" id="PR00455">
    <property type="entry name" value="HTHTETR"/>
</dbReference>
<dbReference type="GO" id="GO:0003700">
    <property type="term" value="F:DNA-binding transcription factor activity"/>
    <property type="evidence" value="ECO:0007669"/>
    <property type="project" value="TreeGrafter"/>
</dbReference>
<dbReference type="Proteomes" id="UP000199548">
    <property type="component" value="Unassembled WGS sequence"/>
</dbReference>
<evidence type="ECO:0000313" key="8">
    <source>
        <dbReference type="Proteomes" id="UP000199548"/>
    </source>
</evidence>
<keyword evidence="2" id="KW-0805">Transcription regulation</keyword>
<evidence type="ECO:0000259" key="6">
    <source>
        <dbReference type="PROSITE" id="PS50977"/>
    </source>
</evidence>
<dbReference type="InterPro" id="IPR001647">
    <property type="entry name" value="HTH_TetR"/>
</dbReference>
<keyword evidence="1" id="KW-0678">Repressor</keyword>
<dbReference type="InterPro" id="IPR009057">
    <property type="entry name" value="Homeodomain-like_sf"/>
</dbReference>
<evidence type="ECO:0000256" key="4">
    <source>
        <dbReference type="ARBA" id="ARBA00023163"/>
    </source>
</evidence>
<dbReference type="GO" id="GO:0000976">
    <property type="term" value="F:transcription cis-regulatory region binding"/>
    <property type="evidence" value="ECO:0007669"/>
    <property type="project" value="TreeGrafter"/>
</dbReference>
<dbReference type="InterPro" id="IPR050109">
    <property type="entry name" value="HTH-type_TetR-like_transc_reg"/>
</dbReference>
<keyword evidence="8" id="KW-1185">Reference proteome</keyword>
<dbReference type="STRING" id="420953.SAMN05192543_10272"/>
<evidence type="ECO:0000313" key="7">
    <source>
        <dbReference type="EMBL" id="SFI13600.1"/>
    </source>
</evidence>
<dbReference type="InterPro" id="IPR023772">
    <property type="entry name" value="DNA-bd_HTH_TetR-type_CS"/>
</dbReference>
<dbReference type="PROSITE" id="PS01081">
    <property type="entry name" value="HTH_TETR_1"/>
    <property type="match status" value="1"/>
</dbReference>
<dbReference type="SUPFAM" id="SSF46689">
    <property type="entry name" value="Homeodomain-like"/>
    <property type="match status" value="1"/>
</dbReference>
<feature type="domain" description="HTH tetR-type" evidence="6">
    <location>
        <begin position="40"/>
        <end position="100"/>
    </location>
</feature>
<keyword evidence="3 5" id="KW-0238">DNA-binding</keyword>
<organism evidence="7 8">
    <name type="scientific">Paraburkholderia megapolitana</name>
    <dbReference type="NCBI Taxonomy" id="420953"/>
    <lineage>
        <taxon>Bacteria</taxon>
        <taxon>Pseudomonadati</taxon>
        <taxon>Pseudomonadota</taxon>
        <taxon>Betaproteobacteria</taxon>
        <taxon>Burkholderiales</taxon>
        <taxon>Burkholderiaceae</taxon>
        <taxon>Paraburkholderia</taxon>
    </lineage>
</organism>